<feature type="transmembrane region" description="Helical" evidence="5">
    <location>
        <begin position="360"/>
        <end position="384"/>
    </location>
</feature>
<feature type="transmembrane region" description="Helical" evidence="5">
    <location>
        <begin position="390"/>
        <end position="407"/>
    </location>
</feature>
<evidence type="ECO:0000256" key="4">
    <source>
        <dbReference type="ARBA" id="ARBA00023136"/>
    </source>
</evidence>
<comment type="subcellular location">
    <subcellularLocation>
        <location evidence="1">Membrane</location>
        <topology evidence="1">Multi-pass membrane protein</topology>
    </subcellularLocation>
</comment>
<dbReference type="InterPro" id="IPR036259">
    <property type="entry name" value="MFS_trans_sf"/>
</dbReference>
<dbReference type="Proteomes" id="UP000515203">
    <property type="component" value="Unplaced"/>
</dbReference>
<evidence type="ECO:0000313" key="7">
    <source>
        <dbReference type="RefSeq" id="XP_023562842.1"/>
    </source>
</evidence>
<evidence type="ECO:0000256" key="1">
    <source>
        <dbReference type="ARBA" id="ARBA00004141"/>
    </source>
</evidence>
<organism evidence="6 7">
    <name type="scientific">Octodon degus</name>
    <name type="common">Degu</name>
    <name type="synonym">Sciurus degus</name>
    <dbReference type="NCBI Taxonomy" id="10160"/>
    <lineage>
        <taxon>Eukaryota</taxon>
        <taxon>Metazoa</taxon>
        <taxon>Chordata</taxon>
        <taxon>Craniata</taxon>
        <taxon>Vertebrata</taxon>
        <taxon>Euteleostomi</taxon>
        <taxon>Mammalia</taxon>
        <taxon>Eutheria</taxon>
        <taxon>Euarchontoglires</taxon>
        <taxon>Glires</taxon>
        <taxon>Rodentia</taxon>
        <taxon>Hystricomorpha</taxon>
        <taxon>Octodontidae</taxon>
        <taxon>Octodon</taxon>
    </lineage>
</organism>
<evidence type="ECO:0000256" key="3">
    <source>
        <dbReference type="ARBA" id="ARBA00022989"/>
    </source>
</evidence>
<keyword evidence="4 5" id="KW-0472">Membrane</keyword>
<feature type="transmembrane region" description="Helical" evidence="5">
    <location>
        <begin position="242"/>
        <end position="264"/>
    </location>
</feature>
<dbReference type="GO" id="GO:0022857">
    <property type="term" value="F:transmembrane transporter activity"/>
    <property type="evidence" value="ECO:0007669"/>
    <property type="project" value="InterPro"/>
</dbReference>
<feature type="transmembrane region" description="Helical" evidence="5">
    <location>
        <begin position="18"/>
        <end position="37"/>
    </location>
</feature>
<dbReference type="AlphaFoldDB" id="A0A6P6DS26"/>
<feature type="transmembrane region" description="Helical" evidence="5">
    <location>
        <begin position="270"/>
        <end position="290"/>
    </location>
</feature>
<protein>
    <submittedName>
        <fullName evidence="7">Solute carrier family 22 member 9-like isoform X2</fullName>
    </submittedName>
</protein>
<dbReference type="RefSeq" id="XP_023562842.1">
    <property type="nucleotide sequence ID" value="XM_023707074.1"/>
</dbReference>
<evidence type="ECO:0000256" key="5">
    <source>
        <dbReference type="SAM" id="Phobius"/>
    </source>
</evidence>
<dbReference type="InterPro" id="IPR005828">
    <property type="entry name" value="MFS_sugar_transport-like"/>
</dbReference>
<gene>
    <name evidence="7" type="primary">LOC101589137</name>
</gene>
<evidence type="ECO:0000256" key="2">
    <source>
        <dbReference type="ARBA" id="ARBA00022692"/>
    </source>
</evidence>
<keyword evidence="3 5" id="KW-1133">Transmembrane helix</keyword>
<dbReference type="SUPFAM" id="SSF103473">
    <property type="entry name" value="MFS general substrate transporter"/>
    <property type="match status" value="1"/>
</dbReference>
<dbReference type="PANTHER" id="PTHR24064">
    <property type="entry name" value="SOLUTE CARRIER FAMILY 22 MEMBER"/>
    <property type="match status" value="1"/>
</dbReference>
<dbReference type="Pfam" id="PF00083">
    <property type="entry name" value="Sugar_tr"/>
    <property type="match status" value="1"/>
</dbReference>
<reference evidence="7" key="1">
    <citation type="submission" date="2025-08" db="UniProtKB">
        <authorList>
            <consortium name="RefSeq"/>
        </authorList>
    </citation>
    <scope>IDENTIFICATION</scope>
</reference>
<name>A0A6P6DS26_OCTDE</name>
<dbReference type="GeneID" id="101589137"/>
<dbReference type="GO" id="GO:0016020">
    <property type="term" value="C:membrane"/>
    <property type="evidence" value="ECO:0007669"/>
    <property type="project" value="UniProtKB-SubCell"/>
</dbReference>
<sequence>MAFQDLLEQVGGLGKFQILQIAICMLLSIITGSHILLENFTGIIPDHRCWVHILDNDTVSANNTGVLTQDALLRISIPLDSNLRPEKCRRFIHPQWQLLHLNKTFANMTEPDSEPCVNGWVYDQSTFLSTIVTKWNLVCESQSLNSMSKFLFMTGMLVGNIVFGYLTDRWLSESARWLIITNKPKAALKELRKAAHINGRKNVRDTLTIEVVKSTMGEELEAAQKKPSLSDFFQSPNLCKRVWLLSFVRFAVWLPSFGLILHLYQLGDNVFLSPILIGIVNVPSIYVSFWTMNHLGRRISQLFLMSVLGIFILAIAFVPQGMQTPRLILTVFGAAFSTASITTCLTHATELLPTVSRAMALGITGIAGSIGSSLAPLLMILVTYSPPLPWIIYGVFPILSGLVVLLLPETRNQHLPDSIQDIENEIQGSRKAKLKDTIIKVTQF</sequence>
<feature type="transmembrane region" description="Helical" evidence="5">
    <location>
        <begin position="302"/>
        <end position="321"/>
    </location>
</feature>
<evidence type="ECO:0000313" key="6">
    <source>
        <dbReference type="Proteomes" id="UP000515203"/>
    </source>
</evidence>
<accession>A0A6P6DS26</accession>
<keyword evidence="2 5" id="KW-0812">Transmembrane</keyword>
<feature type="transmembrane region" description="Helical" evidence="5">
    <location>
        <begin position="327"/>
        <end position="348"/>
    </location>
</feature>
<dbReference type="Gene3D" id="1.20.1250.20">
    <property type="entry name" value="MFS general substrate transporter like domains"/>
    <property type="match status" value="1"/>
</dbReference>
<proteinExistence type="predicted"/>
<keyword evidence="6" id="KW-1185">Reference proteome</keyword>